<dbReference type="PRINTS" id="PR00998">
    <property type="entry name" value="CRBOXYPTASET"/>
</dbReference>
<dbReference type="EMBL" id="JBHTAP010000001">
    <property type="protein sequence ID" value="MFC7234585.1"/>
    <property type="molecule type" value="Genomic_DNA"/>
</dbReference>
<protein>
    <recommendedName>
        <fullName evidence="1">Metal-dependent carboxypeptidase</fullName>
        <ecNumber evidence="1">3.4.17.19</ecNumber>
    </recommendedName>
</protein>
<reference evidence="4 5" key="1">
    <citation type="journal article" date="2019" name="Int. J. Syst. Evol. Microbiol.">
        <title>The Global Catalogue of Microorganisms (GCM) 10K type strain sequencing project: providing services to taxonomists for standard genome sequencing and annotation.</title>
        <authorList>
            <consortium name="The Broad Institute Genomics Platform"/>
            <consortium name="The Broad Institute Genome Sequencing Center for Infectious Disease"/>
            <person name="Wu L."/>
            <person name="Ma J."/>
        </authorList>
    </citation>
    <scope>NUCLEOTIDE SEQUENCE [LARGE SCALE GENOMIC DNA]</scope>
    <source>
        <strain evidence="4 5">DT85</strain>
    </source>
</reference>
<comment type="caution">
    <text evidence="4">The sequence shown here is derived from an EMBL/GenBank/DDBJ whole genome shotgun (WGS) entry which is preliminary data.</text>
</comment>
<dbReference type="RefSeq" id="WP_276235590.1">
    <property type="nucleotide sequence ID" value="NZ_CP119802.1"/>
</dbReference>
<feature type="binding site" evidence="2">
    <location>
        <position position="268"/>
    </location>
    <ligand>
        <name>Zn(2+)</name>
        <dbReference type="ChEBI" id="CHEBI:29105"/>
        <note>catalytic</note>
    </ligand>
</feature>
<evidence type="ECO:0000313" key="4">
    <source>
        <dbReference type="EMBL" id="MFC7234585.1"/>
    </source>
</evidence>
<dbReference type="SUPFAM" id="SSF55486">
    <property type="entry name" value="Metalloproteases ('zincins'), catalytic domain"/>
    <property type="match status" value="1"/>
</dbReference>
<feature type="binding site" evidence="2">
    <location>
        <position position="264"/>
    </location>
    <ligand>
        <name>Zn(2+)</name>
        <dbReference type="ChEBI" id="CHEBI:29105"/>
        <note>catalytic</note>
    </ligand>
</feature>
<dbReference type="CDD" id="cd06460">
    <property type="entry name" value="M32_Taq"/>
    <property type="match status" value="1"/>
</dbReference>
<sequence>MATRDTDPYAALTEHVERLTYLEDASGVLGWDQQVTMPEGGAPARGKQLSTLSGIGHDLLTDDEVGDLLDACEAADLDDEEAAVVRETRRRYDRATSVPGDLVERHAQASSDAQQTWQGAKADDDWDAFADTLDELRELRVERATHIAPDAPTYPTLYDDGMPTLPLATVEEIFADLKDALVPLVDDIRENGDDLADPFAGQSFPEDEQSALNHAAADFLGYPDDRGRLDLSAHPFTSGTQFDARITTRYKEKSPLDGLTATIHEFGHASYQLGLRDDEYGTPLGSARGEVHESQSRFWENHVGRTRAFWETFLPTFKEHLSGVDDLTAEEAYEAANRIAPENVIRVEADELTYHMHIILRHEIEGEYLDGDLTVEEIPARWNEKMEEYLGVTPEATGDGPLQDIHWTGRFGGFPSYTVGSVLAAQLTAAMEEDLDIEGCIRDEAFDKLWEWQTEHVHRHGQRYTADELVEVATGEPLSADAFIEYAEAKFGDLYGL</sequence>
<evidence type="ECO:0000313" key="5">
    <source>
        <dbReference type="Proteomes" id="UP001596398"/>
    </source>
</evidence>
<proteinExistence type="inferred from homology"/>
<organism evidence="4 5">
    <name type="scientific">Halosegnis marinus</name>
    <dbReference type="NCBI Taxonomy" id="3034023"/>
    <lineage>
        <taxon>Archaea</taxon>
        <taxon>Methanobacteriati</taxon>
        <taxon>Methanobacteriota</taxon>
        <taxon>Stenosarchaea group</taxon>
        <taxon>Halobacteria</taxon>
        <taxon>Halobacteriales</taxon>
        <taxon>Natronomonadaceae</taxon>
        <taxon>Halosegnis</taxon>
    </lineage>
</organism>
<keyword evidence="1" id="KW-0482">Metalloprotease</keyword>
<keyword evidence="2" id="KW-0862">Zinc</keyword>
<feature type="active site" description="Proton donor/acceptor" evidence="3">
    <location>
        <position position="265"/>
    </location>
</feature>
<comment type="function">
    <text evidence="1">Broad specificity carboxypetidase that releases amino acids sequentially from the C-terminus, including neutral, aromatic, polar and basic residues.</text>
</comment>
<dbReference type="PANTHER" id="PTHR34217">
    <property type="entry name" value="METAL-DEPENDENT CARBOXYPEPTIDASE"/>
    <property type="match status" value="1"/>
</dbReference>
<comment type="catalytic activity">
    <reaction evidence="1">
        <text>Release of a C-terminal amino acid with broad specificity, except for -Pro.</text>
        <dbReference type="EC" id="3.4.17.19"/>
    </reaction>
</comment>
<comment type="similarity">
    <text evidence="1">Belongs to the peptidase M32 family.</text>
</comment>
<keyword evidence="1 4" id="KW-0378">Hydrolase</keyword>
<keyword evidence="1" id="KW-0645">Protease</keyword>
<dbReference type="AlphaFoldDB" id="A0ABD5ZMC0"/>
<keyword evidence="5" id="KW-1185">Reference proteome</keyword>
<dbReference type="InterPro" id="IPR001333">
    <property type="entry name" value="Peptidase_M32_Taq"/>
</dbReference>
<dbReference type="Pfam" id="PF02074">
    <property type="entry name" value="Peptidase_M32"/>
    <property type="match status" value="1"/>
</dbReference>
<dbReference type="Gene3D" id="1.10.1370.30">
    <property type="match status" value="1"/>
</dbReference>
<name>A0ABD5ZMC0_9EURY</name>
<evidence type="ECO:0000256" key="3">
    <source>
        <dbReference type="PIRSR" id="PIRSR006615-2"/>
    </source>
</evidence>
<accession>A0ABD5ZMC0</accession>
<evidence type="ECO:0000256" key="2">
    <source>
        <dbReference type="PIRSR" id="PIRSR006615-1"/>
    </source>
</evidence>
<feature type="binding site" evidence="2">
    <location>
        <position position="293"/>
    </location>
    <ligand>
        <name>Zn(2+)</name>
        <dbReference type="ChEBI" id="CHEBI:29105"/>
        <note>catalytic</note>
    </ligand>
</feature>
<dbReference type="EC" id="3.4.17.19" evidence="1"/>
<comment type="cofactor">
    <cofactor evidence="2">
        <name>Zn(2+)</name>
        <dbReference type="ChEBI" id="CHEBI:29105"/>
    </cofactor>
    <text evidence="2">Binds 1 zinc ion per subunit.</text>
</comment>
<dbReference type="GeneID" id="79266253"/>
<dbReference type="PANTHER" id="PTHR34217:SF1">
    <property type="entry name" value="CARBOXYPEPTIDASE 1"/>
    <property type="match status" value="1"/>
</dbReference>
<dbReference type="GO" id="GO:0046872">
    <property type="term" value="F:metal ion binding"/>
    <property type="evidence" value="ECO:0007669"/>
    <property type="project" value="UniProtKB-KW"/>
</dbReference>
<dbReference type="GO" id="GO:0004181">
    <property type="term" value="F:metallocarboxypeptidase activity"/>
    <property type="evidence" value="ECO:0007669"/>
    <property type="project" value="UniProtKB-UniRule"/>
</dbReference>
<dbReference type="PIRSF" id="PIRSF006615">
    <property type="entry name" value="Zn_crbxpep_Taq"/>
    <property type="match status" value="1"/>
</dbReference>
<dbReference type="GO" id="GO:0006508">
    <property type="term" value="P:proteolysis"/>
    <property type="evidence" value="ECO:0007669"/>
    <property type="project" value="UniProtKB-UniRule"/>
</dbReference>
<dbReference type="Proteomes" id="UP001596398">
    <property type="component" value="Unassembled WGS sequence"/>
</dbReference>
<gene>
    <name evidence="4" type="ORF">ACFQJ4_04550</name>
</gene>
<evidence type="ECO:0000256" key="1">
    <source>
        <dbReference type="PIRNR" id="PIRNR006615"/>
    </source>
</evidence>
<dbReference type="PROSITE" id="PS52034">
    <property type="entry name" value="PEPTIDASE_M32"/>
    <property type="match status" value="1"/>
</dbReference>
<keyword evidence="1 2" id="KW-0479">Metal-binding</keyword>
<keyword evidence="1 4" id="KW-0121">Carboxypeptidase</keyword>